<feature type="non-terminal residue" evidence="5">
    <location>
        <position position="1"/>
    </location>
</feature>
<dbReference type="GO" id="GO:0032259">
    <property type="term" value="P:methylation"/>
    <property type="evidence" value="ECO:0007669"/>
    <property type="project" value="UniProtKB-KW"/>
</dbReference>
<evidence type="ECO:0000256" key="4">
    <source>
        <dbReference type="ARBA" id="ARBA00047422"/>
    </source>
</evidence>
<organism evidence="5 6">
    <name type="scientific">Candidatus Gallitreponema excrementavium</name>
    <dbReference type="NCBI Taxonomy" id="2840840"/>
    <lineage>
        <taxon>Bacteria</taxon>
        <taxon>Pseudomonadati</taxon>
        <taxon>Spirochaetota</taxon>
        <taxon>Spirochaetia</taxon>
        <taxon>Spirochaetales</taxon>
        <taxon>Candidatus Gallitreponema</taxon>
    </lineage>
</organism>
<comment type="catalytic activity">
    <reaction evidence="4">
        <text>a 2'-deoxycytidine in DNA + S-adenosyl-L-methionine = a 5-methyl-2'-deoxycytidine in DNA + S-adenosyl-L-homocysteine + H(+)</text>
        <dbReference type="Rhea" id="RHEA:13681"/>
        <dbReference type="Rhea" id="RHEA-COMP:11369"/>
        <dbReference type="Rhea" id="RHEA-COMP:11370"/>
        <dbReference type="ChEBI" id="CHEBI:15378"/>
        <dbReference type="ChEBI" id="CHEBI:57856"/>
        <dbReference type="ChEBI" id="CHEBI:59789"/>
        <dbReference type="ChEBI" id="CHEBI:85452"/>
        <dbReference type="ChEBI" id="CHEBI:85454"/>
        <dbReference type="EC" id="2.1.1.37"/>
    </reaction>
</comment>
<evidence type="ECO:0000313" key="5">
    <source>
        <dbReference type="EMBL" id="MBO8457069.1"/>
    </source>
</evidence>
<sequence>TPLSTITTRDRFGLAVPDSTICDIGFRMLQPHELAAATGFPAGYRFTGTKAEVVKQIGNAVPPVFAEKLFTSYVGKENVKRSF</sequence>
<evidence type="ECO:0000256" key="2">
    <source>
        <dbReference type="ARBA" id="ARBA00022679"/>
    </source>
</evidence>
<evidence type="ECO:0000313" key="6">
    <source>
        <dbReference type="Proteomes" id="UP000823638"/>
    </source>
</evidence>
<keyword evidence="3" id="KW-0680">Restriction system</keyword>
<reference evidence="5" key="1">
    <citation type="submission" date="2020-10" db="EMBL/GenBank/DDBJ databases">
        <authorList>
            <person name="Gilroy R."/>
        </authorList>
    </citation>
    <scope>NUCLEOTIDE SEQUENCE</scope>
    <source>
        <strain evidence="5">10532</strain>
    </source>
</reference>
<dbReference type="InterPro" id="IPR029063">
    <property type="entry name" value="SAM-dependent_MTases_sf"/>
</dbReference>
<evidence type="ECO:0000256" key="1">
    <source>
        <dbReference type="ARBA" id="ARBA00022603"/>
    </source>
</evidence>
<evidence type="ECO:0000256" key="3">
    <source>
        <dbReference type="ARBA" id="ARBA00022747"/>
    </source>
</evidence>
<dbReference type="GO" id="GO:0003886">
    <property type="term" value="F:DNA (cytosine-5-)-methyltransferase activity"/>
    <property type="evidence" value="ECO:0007669"/>
    <property type="project" value="UniProtKB-EC"/>
</dbReference>
<dbReference type="GO" id="GO:0009307">
    <property type="term" value="P:DNA restriction-modification system"/>
    <property type="evidence" value="ECO:0007669"/>
    <property type="project" value="UniProtKB-KW"/>
</dbReference>
<proteinExistence type="predicted"/>
<keyword evidence="2" id="KW-0808">Transferase</keyword>
<dbReference type="InterPro" id="IPR001525">
    <property type="entry name" value="C5_MeTfrase"/>
</dbReference>
<accession>A0A9D9N1P1</accession>
<comment type="caution">
    <text evidence="5">The sequence shown here is derived from an EMBL/GenBank/DDBJ whole genome shotgun (WGS) entry which is preliminary data.</text>
</comment>
<name>A0A9D9N1P1_9SPIR</name>
<protein>
    <submittedName>
        <fullName evidence="5">DNA cytosine methyltransferase</fullName>
    </submittedName>
</protein>
<dbReference type="Proteomes" id="UP000823638">
    <property type="component" value="Unassembled WGS sequence"/>
</dbReference>
<dbReference type="Gene3D" id="3.90.120.10">
    <property type="entry name" value="DNA Methylase, subunit A, domain 2"/>
    <property type="match status" value="1"/>
</dbReference>
<reference evidence="5" key="2">
    <citation type="journal article" date="2021" name="PeerJ">
        <title>Extensive microbial diversity within the chicken gut microbiome revealed by metagenomics and culture.</title>
        <authorList>
            <person name="Gilroy R."/>
            <person name="Ravi A."/>
            <person name="Getino M."/>
            <person name="Pursley I."/>
            <person name="Horton D.L."/>
            <person name="Alikhan N.F."/>
            <person name="Baker D."/>
            <person name="Gharbi K."/>
            <person name="Hall N."/>
            <person name="Watson M."/>
            <person name="Adriaenssens E.M."/>
            <person name="Foster-Nyarko E."/>
            <person name="Jarju S."/>
            <person name="Secka A."/>
            <person name="Antonio M."/>
            <person name="Oren A."/>
            <person name="Chaudhuri R.R."/>
            <person name="La Ragione R."/>
            <person name="Hildebrand F."/>
            <person name="Pallen M.J."/>
        </authorList>
    </citation>
    <scope>NUCLEOTIDE SEQUENCE</scope>
    <source>
        <strain evidence="5">10532</strain>
    </source>
</reference>
<gene>
    <name evidence="5" type="ORF">IAA81_02435</name>
</gene>
<dbReference type="AlphaFoldDB" id="A0A9D9N1P1"/>
<dbReference type="SUPFAM" id="SSF53335">
    <property type="entry name" value="S-adenosyl-L-methionine-dependent methyltransferases"/>
    <property type="match status" value="1"/>
</dbReference>
<dbReference type="Pfam" id="PF00145">
    <property type="entry name" value="DNA_methylase"/>
    <property type="match status" value="1"/>
</dbReference>
<dbReference type="EMBL" id="JADIMM010000025">
    <property type="protein sequence ID" value="MBO8457069.1"/>
    <property type="molecule type" value="Genomic_DNA"/>
</dbReference>
<keyword evidence="1 5" id="KW-0489">Methyltransferase</keyword>